<dbReference type="AlphaFoldDB" id="A0A0L6TVC6"/>
<dbReference type="GO" id="GO:0003677">
    <property type="term" value="F:DNA binding"/>
    <property type="evidence" value="ECO:0007669"/>
    <property type="project" value="UniProtKB-KW"/>
</dbReference>
<feature type="domain" description="Transcription regulator PadR N-terminal" evidence="1">
    <location>
        <begin position="16"/>
        <end position="87"/>
    </location>
</feature>
<dbReference type="PATRIC" id="fig|52689.4.peg.3673"/>
<name>A0A0L6TVC6_9FIRM</name>
<dbReference type="STRING" id="52689.AKG39_18775"/>
<dbReference type="Pfam" id="PF03551">
    <property type="entry name" value="PadR"/>
    <property type="match status" value="1"/>
</dbReference>
<dbReference type="RefSeq" id="WP_050741941.1">
    <property type="nucleotide sequence ID" value="NZ_LGYO01000073.1"/>
</dbReference>
<keyword evidence="2" id="KW-0238">DNA-binding</keyword>
<reference evidence="3" key="1">
    <citation type="submission" date="2015-07" db="EMBL/GenBank/DDBJ databases">
        <title>Draft genome sequence of Acetobacterium bakii DSM 8293, a potential psychrophilic chemical producer through syngas fermentation.</title>
        <authorList>
            <person name="Song Y."/>
            <person name="Hwang S."/>
            <person name="Cho B.-K."/>
        </authorList>
    </citation>
    <scope>NUCLEOTIDE SEQUENCE [LARGE SCALE GENOMIC DNA]</scope>
    <source>
        <strain evidence="3">DSM 8239</strain>
    </source>
</reference>
<dbReference type="InterPro" id="IPR036388">
    <property type="entry name" value="WH-like_DNA-bd_sf"/>
</dbReference>
<dbReference type="EMBL" id="LGYO01000073">
    <property type="protein sequence ID" value="KNZ40229.1"/>
    <property type="molecule type" value="Genomic_DNA"/>
</dbReference>
<dbReference type="InterPro" id="IPR036390">
    <property type="entry name" value="WH_DNA-bd_sf"/>
</dbReference>
<proteinExistence type="predicted"/>
<evidence type="ECO:0000259" key="1">
    <source>
        <dbReference type="Pfam" id="PF03551"/>
    </source>
</evidence>
<organism evidence="2 3">
    <name type="scientific">Acetobacterium bakii</name>
    <dbReference type="NCBI Taxonomy" id="52689"/>
    <lineage>
        <taxon>Bacteria</taxon>
        <taxon>Bacillati</taxon>
        <taxon>Bacillota</taxon>
        <taxon>Clostridia</taxon>
        <taxon>Eubacteriales</taxon>
        <taxon>Eubacteriaceae</taxon>
        <taxon>Acetobacterium</taxon>
    </lineage>
</organism>
<gene>
    <name evidence="2" type="ORF">AKG39_18775</name>
</gene>
<comment type="caution">
    <text evidence="2">The sequence shown here is derived from an EMBL/GenBank/DDBJ whole genome shotgun (WGS) entry which is preliminary data.</text>
</comment>
<evidence type="ECO:0000313" key="3">
    <source>
        <dbReference type="Proteomes" id="UP000036873"/>
    </source>
</evidence>
<keyword evidence="3" id="KW-1185">Reference proteome</keyword>
<dbReference type="PANTHER" id="PTHR43252">
    <property type="entry name" value="TRANSCRIPTIONAL REGULATOR YQJI"/>
    <property type="match status" value="1"/>
</dbReference>
<dbReference type="SUPFAM" id="SSF46785">
    <property type="entry name" value="Winged helix' DNA-binding domain"/>
    <property type="match status" value="1"/>
</dbReference>
<accession>A0A0L6TVC6</accession>
<sequence>MIQNQELLKGSSSILILKMLEKEPMYGYQMIKTIEERSNCAFQWKEGSLYPILYSMEKKGLIKSYWKEEIRKRKYYEITSMGMKEVKKLENDWQLFSQSMKVLLGGAL</sequence>
<dbReference type="OrthoDB" id="9808017at2"/>
<dbReference type="InterPro" id="IPR005149">
    <property type="entry name" value="Tscrpt_reg_PadR_N"/>
</dbReference>
<dbReference type="Proteomes" id="UP000036873">
    <property type="component" value="Unassembled WGS sequence"/>
</dbReference>
<dbReference type="Gene3D" id="1.10.10.10">
    <property type="entry name" value="Winged helix-like DNA-binding domain superfamily/Winged helix DNA-binding domain"/>
    <property type="match status" value="1"/>
</dbReference>
<protein>
    <submittedName>
        <fullName evidence="2">DNA-binding protein</fullName>
    </submittedName>
</protein>
<evidence type="ECO:0000313" key="2">
    <source>
        <dbReference type="EMBL" id="KNZ40229.1"/>
    </source>
</evidence>
<dbReference type="PANTHER" id="PTHR43252:SF7">
    <property type="entry name" value="TRANSCRIPTIONAL REGULATOR YQJI"/>
    <property type="match status" value="1"/>
</dbReference>